<feature type="domain" description="NADPH-dependent FMN reductase-like" evidence="3">
    <location>
        <begin position="1"/>
        <end position="130"/>
    </location>
</feature>
<organism evidence="4 5">
    <name type="scientific">Prevotella herbatica</name>
    <dbReference type="NCBI Taxonomy" id="2801997"/>
    <lineage>
        <taxon>Bacteria</taxon>
        <taxon>Pseudomonadati</taxon>
        <taxon>Bacteroidota</taxon>
        <taxon>Bacteroidia</taxon>
        <taxon>Bacteroidales</taxon>
        <taxon>Prevotellaceae</taxon>
        <taxon>Prevotella</taxon>
    </lineage>
</organism>
<evidence type="ECO:0000256" key="1">
    <source>
        <dbReference type="ARBA" id="ARBA00022630"/>
    </source>
</evidence>
<keyword evidence="5" id="KW-1185">Reference proteome</keyword>
<keyword evidence="2" id="KW-0288">FMN</keyword>
<dbReference type="Proteomes" id="UP001319045">
    <property type="component" value="Chromosome"/>
</dbReference>
<evidence type="ECO:0000256" key="2">
    <source>
        <dbReference type="ARBA" id="ARBA00022643"/>
    </source>
</evidence>
<accession>A0ABM7NZE7</accession>
<name>A0ABM7NZE7_9BACT</name>
<dbReference type="PANTHER" id="PTHR43278">
    <property type="entry name" value="NAD(P)H-DEPENDENT FMN-CONTAINING OXIDOREDUCTASE YWQN-RELATED"/>
    <property type="match status" value="1"/>
</dbReference>
<dbReference type="PANTHER" id="PTHR43278:SF4">
    <property type="entry name" value="NAD(P)H-DEPENDENT FMN-CONTAINING OXIDOREDUCTASE YWQN-RELATED"/>
    <property type="match status" value="1"/>
</dbReference>
<dbReference type="SUPFAM" id="SSF52218">
    <property type="entry name" value="Flavoproteins"/>
    <property type="match status" value="1"/>
</dbReference>
<protein>
    <submittedName>
        <fullName evidence="4">FMN reductase</fullName>
    </submittedName>
</protein>
<dbReference type="EMBL" id="AP024484">
    <property type="protein sequence ID" value="BCS85905.1"/>
    <property type="molecule type" value="Genomic_DNA"/>
</dbReference>
<gene>
    <name evidence="4" type="ORF">prwr041_17980</name>
</gene>
<dbReference type="InterPro" id="IPR051796">
    <property type="entry name" value="ISF_SsuE-like"/>
</dbReference>
<dbReference type="InterPro" id="IPR005025">
    <property type="entry name" value="FMN_Rdtase-like_dom"/>
</dbReference>
<dbReference type="InterPro" id="IPR029039">
    <property type="entry name" value="Flavoprotein-like_sf"/>
</dbReference>
<sequence length="190" mass="21065">MRVLVINGSPRKKGNVATMLHAVSDNMGDADVHWINVNDLSIRPCMGCMKCRETGICVLPEDDGHCMAKEIKDCDALIIGTPVYWGNMSGQMKLMFDRIVPAMMGESKLGIPIALHKGKKAVIVSTCTTIWPFNWIARQTSNANHAMKEILKYSGFKVIGKLVLPGTKNKSGIPQRIIKKARRLALKLYK</sequence>
<evidence type="ECO:0000313" key="4">
    <source>
        <dbReference type="EMBL" id="BCS85905.1"/>
    </source>
</evidence>
<evidence type="ECO:0000313" key="5">
    <source>
        <dbReference type="Proteomes" id="UP001319045"/>
    </source>
</evidence>
<keyword evidence="1" id="KW-0285">Flavoprotein</keyword>
<dbReference type="Gene3D" id="3.40.50.360">
    <property type="match status" value="1"/>
</dbReference>
<proteinExistence type="predicted"/>
<evidence type="ECO:0000259" key="3">
    <source>
        <dbReference type="Pfam" id="PF03358"/>
    </source>
</evidence>
<dbReference type="RefSeq" id="WP_207153515.1">
    <property type="nucleotide sequence ID" value="NZ_AP024484.1"/>
</dbReference>
<reference evidence="4 5" key="1">
    <citation type="journal article" date="2022" name="Int. J. Syst. Evol. Microbiol.">
        <title>Prevotella herbatica sp. nov., a plant polysaccharide-decomposing anaerobic bacterium isolated from a methanogenic reactor.</title>
        <authorList>
            <person name="Uek A."/>
            <person name="Tonouchi A."/>
            <person name="Kaku N."/>
            <person name="Ueki K."/>
        </authorList>
    </citation>
    <scope>NUCLEOTIDE SEQUENCE [LARGE SCALE GENOMIC DNA]</scope>
    <source>
        <strain evidence="4 5">WR041</strain>
    </source>
</reference>
<dbReference type="Pfam" id="PF03358">
    <property type="entry name" value="FMN_red"/>
    <property type="match status" value="1"/>
</dbReference>